<dbReference type="Proteomes" id="UP000430120">
    <property type="component" value="Unassembled WGS sequence"/>
</dbReference>
<sequence>MLELVNLTKYYPTPMGRHYVFRDLTFKFPEDASIGLMGRNGAGKSTLMRIIAGVEVPNRGCVRTDKTMSWRVGLGGGFQGSLSSRDNVRFVCRLFSASPEQTREKVRFVEEFAEIGKFFDLPMKTLSSGMRGRVTFGLSLAFEFDYYLIDEGMAAGDPIFRKKAQAAFQAHVAKGKLILVSHNPKDIQNMCDVVVILEDGQATLYHDVKEGLELYQNMQQKRQQFAKVQGT</sequence>
<dbReference type="InterPro" id="IPR050683">
    <property type="entry name" value="Bact_Polysacc_Export_ATP-bd"/>
</dbReference>
<dbReference type="SUPFAM" id="SSF52540">
    <property type="entry name" value="P-loop containing nucleoside triphosphate hydrolases"/>
    <property type="match status" value="1"/>
</dbReference>
<evidence type="ECO:0000256" key="3">
    <source>
        <dbReference type="ARBA" id="ARBA00022475"/>
    </source>
</evidence>
<dbReference type="GO" id="GO:0005524">
    <property type="term" value="F:ATP binding"/>
    <property type="evidence" value="ECO:0007669"/>
    <property type="project" value="UniProtKB-KW"/>
</dbReference>
<keyword evidence="5 7" id="KW-0067">ATP-binding</keyword>
<dbReference type="PANTHER" id="PTHR46743">
    <property type="entry name" value="TEICHOIC ACIDS EXPORT ATP-BINDING PROTEIN TAGH"/>
    <property type="match status" value="1"/>
</dbReference>
<keyword evidence="3" id="KW-1003">Cell membrane</keyword>
<dbReference type="GO" id="GO:0140359">
    <property type="term" value="F:ABC-type transporter activity"/>
    <property type="evidence" value="ECO:0007669"/>
    <property type="project" value="InterPro"/>
</dbReference>
<dbReference type="AlphaFoldDB" id="A0A643FFG1"/>
<keyword evidence="4" id="KW-0547">Nucleotide-binding</keyword>
<evidence type="ECO:0000259" key="6">
    <source>
        <dbReference type="PROSITE" id="PS50893"/>
    </source>
</evidence>
<evidence type="ECO:0000256" key="1">
    <source>
        <dbReference type="ARBA" id="ARBA00005417"/>
    </source>
</evidence>
<dbReference type="InterPro" id="IPR003593">
    <property type="entry name" value="AAA+_ATPase"/>
</dbReference>
<dbReference type="Gene3D" id="3.40.50.300">
    <property type="entry name" value="P-loop containing nucleotide triphosphate hydrolases"/>
    <property type="match status" value="1"/>
</dbReference>
<dbReference type="PANTHER" id="PTHR46743:SF2">
    <property type="entry name" value="TEICHOIC ACIDS EXPORT ATP-BINDING PROTEIN TAGH"/>
    <property type="match status" value="1"/>
</dbReference>
<organism evidence="7 8">
    <name type="scientific">Ideonella dechloratans</name>
    <dbReference type="NCBI Taxonomy" id="36863"/>
    <lineage>
        <taxon>Bacteria</taxon>
        <taxon>Pseudomonadati</taxon>
        <taxon>Pseudomonadota</taxon>
        <taxon>Betaproteobacteria</taxon>
        <taxon>Burkholderiales</taxon>
        <taxon>Sphaerotilaceae</taxon>
        <taxon>Ideonella</taxon>
    </lineage>
</organism>
<keyword evidence="2" id="KW-0813">Transport</keyword>
<dbReference type="InterPro" id="IPR015860">
    <property type="entry name" value="ABC_transpr_TagH-like"/>
</dbReference>
<protein>
    <submittedName>
        <fullName evidence="7">ABC transporter ATP-binding protein</fullName>
    </submittedName>
</protein>
<dbReference type="SMART" id="SM00382">
    <property type="entry name" value="AAA"/>
    <property type="match status" value="1"/>
</dbReference>
<comment type="caution">
    <text evidence="7">The sequence shown here is derived from an EMBL/GenBank/DDBJ whole genome shotgun (WGS) entry which is preliminary data.</text>
</comment>
<keyword evidence="8" id="KW-1185">Reference proteome</keyword>
<accession>A0A643FFG1</accession>
<dbReference type="InterPro" id="IPR027417">
    <property type="entry name" value="P-loop_NTPase"/>
</dbReference>
<evidence type="ECO:0000256" key="2">
    <source>
        <dbReference type="ARBA" id="ARBA00022448"/>
    </source>
</evidence>
<gene>
    <name evidence="7" type="ORF">F7Q92_10505</name>
</gene>
<dbReference type="CDD" id="cd03220">
    <property type="entry name" value="ABC_KpsT_Wzt"/>
    <property type="match status" value="1"/>
</dbReference>
<dbReference type="PROSITE" id="PS50893">
    <property type="entry name" value="ABC_TRANSPORTER_2"/>
    <property type="match status" value="1"/>
</dbReference>
<comment type="similarity">
    <text evidence="1">Belongs to the ABC transporter superfamily.</text>
</comment>
<evidence type="ECO:0000313" key="8">
    <source>
        <dbReference type="Proteomes" id="UP000430120"/>
    </source>
</evidence>
<dbReference type="Pfam" id="PF00005">
    <property type="entry name" value="ABC_tran"/>
    <property type="match status" value="1"/>
</dbReference>
<feature type="domain" description="ABC transporter" evidence="6">
    <location>
        <begin position="2"/>
        <end position="224"/>
    </location>
</feature>
<name>A0A643FFG1_IDEDE</name>
<keyword evidence="3" id="KW-0472">Membrane</keyword>
<dbReference type="OrthoDB" id="9778870at2"/>
<evidence type="ECO:0000313" key="7">
    <source>
        <dbReference type="EMBL" id="KAB0582480.1"/>
    </source>
</evidence>
<evidence type="ECO:0000256" key="4">
    <source>
        <dbReference type="ARBA" id="ARBA00022741"/>
    </source>
</evidence>
<dbReference type="GO" id="GO:0016020">
    <property type="term" value="C:membrane"/>
    <property type="evidence" value="ECO:0007669"/>
    <property type="project" value="InterPro"/>
</dbReference>
<dbReference type="GO" id="GO:0016887">
    <property type="term" value="F:ATP hydrolysis activity"/>
    <property type="evidence" value="ECO:0007669"/>
    <property type="project" value="InterPro"/>
</dbReference>
<dbReference type="RefSeq" id="WP_151124100.1">
    <property type="nucleotide sequence ID" value="NZ_CP088081.1"/>
</dbReference>
<evidence type="ECO:0000256" key="5">
    <source>
        <dbReference type="ARBA" id="ARBA00022840"/>
    </source>
</evidence>
<proteinExistence type="inferred from homology"/>
<reference evidence="7 8" key="1">
    <citation type="submission" date="2019-09" db="EMBL/GenBank/DDBJ databases">
        <title>Draft genome sequences of 48 bacterial type strains from the CCUG.</title>
        <authorList>
            <person name="Tunovic T."/>
            <person name="Pineiro-Iglesias B."/>
            <person name="Unosson C."/>
            <person name="Inganas E."/>
            <person name="Ohlen M."/>
            <person name="Cardew S."/>
            <person name="Jensie-Markopoulos S."/>
            <person name="Salva-Serra F."/>
            <person name="Jaen-Luchoro D."/>
            <person name="Karlsson R."/>
            <person name="Svensson-Stadler L."/>
            <person name="Chun J."/>
            <person name="Moore E."/>
        </authorList>
    </citation>
    <scope>NUCLEOTIDE SEQUENCE [LARGE SCALE GENOMIC DNA]</scope>
    <source>
        <strain evidence="7 8">CCUG 30977</strain>
    </source>
</reference>
<dbReference type="EMBL" id="VZPB01000021">
    <property type="protein sequence ID" value="KAB0582480.1"/>
    <property type="molecule type" value="Genomic_DNA"/>
</dbReference>
<dbReference type="InterPro" id="IPR003439">
    <property type="entry name" value="ABC_transporter-like_ATP-bd"/>
</dbReference>